<dbReference type="Gene3D" id="3.30.450.40">
    <property type="match status" value="2"/>
</dbReference>
<dbReference type="InterPro" id="IPR029016">
    <property type="entry name" value="GAF-like_dom_sf"/>
</dbReference>
<keyword evidence="4" id="KW-0418">Kinase</keyword>
<dbReference type="InterPro" id="IPR036890">
    <property type="entry name" value="HATPase_C_sf"/>
</dbReference>
<evidence type="ECO:0000256" key="5">
    <source>
        <dbReference type="ARBA" id="ARBA00023012"/>
    </source>
</evidence>
<sequence>MESVKMNTYVDLAIAIPGYFVLEEIYHGSKTVVYRAVREVDQQPVVIKLLKREYPTFSELLQFRNQYAIAKNLKIPGIVKLYSLEAYRNSYAMVMEDFGGISLRDYAQQQLLSLTEILTITIQLADILHHLYQQRIIHKDIKPANILINPETKQVKLIDFSIASLLPRETQSIISPNILEGTLAYLSPEQTGRMNRGIDYRSDFYSLGVSLFELLTGQLPFTSDDPMELVHCHIAKQPDQFKLPSSFPKEDYGNGFPNGIQTAKLPNGETIPQVVGEIVMKLMAKNAEDRYQNALGLKYDLEKCLAELQETGKVEYFTIGSRDVCDRFLIPDKLYGREAEIETLLAAFTRVSLGATELMLVAGFSGIGKTAVIKEVHKPIVRQRGYFIQGKFDQFQRNLPFSAFVQAFRNLMGQLLTESDTQIQRWRGKILEAVGDNGQVIIEVIPELERIIGKQPPAPKLSGTALQNRFNLLFKKFTQVFTSAEHPLVIFLDDLQWADSGSLKLIQLLMNDTGYLLLIGAYRDNEVNPAHPLMLTVNEIGKDNCTIKKIDLAPLNQSQVNTLVAETLKCSEEIAQSLALLVFQKTQGNPFFTTQFLKALYHDNLIQFNGDLGCWQCDIAQVNHQALTDDVVAFMAFQLQRLPRATQEILQLAACIGNQFDLETLAIVWESSPTKTAACLWKALEEGLIIPQSEVYKFFVGQEQEIDHAQTTEIFTYKFLHDRVQQAAYCLIPEAERAIAHHNIGQLLLQKISPAAREEHIFEIVNQLNYGITLITQQSQRDELAQLNLNAAQKARAATAYQASREYADTSIILLGETAWQRQYQLTLTIHELAAEIALLCGDVEQMNQLIETVVNRAKCPLDRVQVYQVKIQALTSRNELLEAIATGTSLLQELGVSLPDHPTPEDVQQAREEINRLIGDRHLEEFINLPKMTDPEKLAIMQISSSLIPACYMTGSLLYLLIVPLQVKLSVQFGNSLFSAHGYVSYAFQLSTTWQDMALAQQLGQIAYQLASEPEAKNVRAATFIVLGGYFYHCTAHLQDTLPIIQEGCIAGLETGNWEFFGYNVQNFGMNAYWSGESLSEFASQISTYYQQLLEFNLVTSANHCFVYWESALTLLGKPTDEISLRQDAYGEKIVTEAVAANDLWRLFQFYLYRLVLNFLLADPRAKQDAETARQYLTGCMGSVAEPIFYFYDSLIALAELHSSPADSDSQWQRIRENQAILDKWANHAPMNYLHKWQLVTAEIHRLLEQKTEAMEFYEMAIKGAKENKYLRDEALANELAAKFYLDWEKEKVAAVYMQEAYYCYARWGAKAKTNDLEKRYPQLLQPILQERQFKFNAQETIAVSGTSSSTLISAVGSASISDTLDFASILKAAQVISTSLELDELITNLTEIILENSGAKKSALLLPQEDIWQIKAMTLSNLQPNSSESTQTILESQPLETCEDIPKNIIYYVKNTQQTVVIDNLQTDIPGLIGEYMLQNQPQSVFCTPMMNQGHLVGILYLENRLTRGVFTSDRLEVIRLLSAQAAVSLEKARLYQESQTTAQQLKQSLKQQKILFDVVNQMRQSLDLNAIFCVVTQNIRRILDVDRVGIYQFHLDVNYEYGEFVAEDVSPAFPSALAVKVQDHCFGENYANLYKQGRICAITDVQSSEVLDCHRQILAQFHVRASLVVPIMQEEELWGLLCIHQCDRPRQWEPLEMQFAQQVGAQMGIALKQTDLLIQTQKQATQLEHTLQHLQQTQLQLVQNEKMSALGNLVAGVAHEMNNPLGFIAVSLQHTQPTFADIVEHLKLYQESLPHPGDKILHHAAQIDLDYTLEDLPKLIEAMVMACDRLKNISTSLRTFSRADKDYKIPFNIHKGIDSTILILKHRLKSNDKRPAIEVITKYGNLPHIECFPGQLNQVFMNILANAIDALEDANNGLSYAEIAANTNRIIIRTTQVNNHVKISIADNGIGMSEELKQNIFEHLFTTKGVEKGTGLGLAIARQIVVEKHGGTIEVNSQLGQGTEFVIILPITAERANKY</sequence>
<dbReference type="PANTHER" id="PTHR43642">
    <property type="entry name" value="HYBRID SIGNAL TRANSDUCTION HISTIDINE KINASE G"/>
    <property type="match status" value="1"/>
</dbReference>
<dbReference type="SMART" id="SM00387">
    <property type="entry name" value="HATPase_c"/>
    <property type="match status" value="1"/>
</dbReference>
<dbReference type="PROSITE" id="PS50011">
    <property type="entry name" value="PROTEIN_KINASE_DOM"/>
    <property type="match status" value="1"/>
</dbReference>
<dbReference type="PROSITE" id="PS50109">
    <property type="entry name" value="HIS_KIN"/>
    <property type="match status" value="1"/>
</dbReference>
<feature type="domain" description="Protein kinase" evidence="6">
    <location>
        <begin position="19"/>
        <end position="305"/>
    </location>
</feature>
<evidence type="ECO:0000256" key="2">
    <source>
        <dbReference type="ARBA" id="ARBA00006402"/>
    </source>
</evidence>
<dbReference type="InterPro" id="IPR008271">
    <property type="entry name" value="Ser/Thr_kinase_AS"/>
</dbReference>
<dbReference type="Proteomes" id="UP000570851">
    <property type="component" value="Unassembled WGS sequence"/>
</dbReference>
<keyword evidence="4" id="KW-0808">Transferase</keyword>
<evidence type="ECO:0000313" key="10">
    <source>
        <dbReference type="Proteomes" id="UP000570851"/>
    </source>
</evidence>
<evidence type="ECO:0000259" key="6">
    <source>
        <dbReference type="PROSITE" id="PS50011"/>
    </source>
</evidence>
<dbReference type="InterPro" id="IPR027417">
    <property type="entry name" value="P-loop_NTPase"/>
</dbReference>
<dbReference type="Gene3D" id="1.10.287.130">
    <property type="match status" value="1"/>
</dbReference>
<dbReference type="PROSITE" id="PS00108">
    <property type="entry name" value="PROTEIN_KINASE_ST"/>
    <property type="match status" value="1"/>
</dbReference>
<dbReference type="InterPro" id="IPR053159">
    <property type="entry name" value="Hybrid_Histidine_Kinase"/>
</dbReference>
<dbReference type="InterPro" id="IPR036097">
    <property type="entry name" value="HisK_dim/P_sf"/>
</dbReference>
<dbReference type="Pfam" id="PF02518">
    <property type="entry name" value="HATPase_c"/>
    <property type="match status" value="1"/>
</dbReference>
<dbReference type="Gene3D" id="3.30.565.10">
    <property type="entry name" value="Histidine kinase-like ATPase, C-terminal domain"/>
    <property type="match status" value="1"/>
</dbReference>
<evidence type="ECO:0000256" key="1">
    <source>
        <dbReference type="ARBA" id="ARBA00000085"/>
    </source>
</evidence>
<comment type="similarity">
    <text evidence="2">In the N-terminal section; belongs to the phytochrome family.</text>
</comment>
<dbReference type="Pfam" id="PF01590">
    <property type="entry name" value="GAF"/>
    <property type="match status" value="2"/>
</dbReference>
<dbReference type="Pfam" id="PF13191">
    <property type="entry name" value="AAA_16"/>
    <property type="match status" value="1"/>
</dbReference>
<dbReference type="InterPro" id="IPR011009">
    <property type="entry name" value="Kinase-like_dom_sf"/>
</dbReference>
<dbReference type="PANTHER" id="PTHR43642:SF1">
    <property type="entry name" value="HYBRID SIGNAL TRANSDUCTION HISTIDINE KINASE G"/>
    <property type="match status" value="1"/>
</dbReference>
<reference evidence="9 10" key="1">
    <citation type="submission" date="2019-11" db="EMBL/GenBank/DDBJ databases">
        <title>Comparison of genomes from free-living endosymbiotic cyanobacteria isolated from Azolla.</title>
        <authorList>
            <person name="Thiel T."/>
            <person name="Pratte B."/>
        </authorList>
    </citation>
    <scope>NUCLEOTIDE SEQUENCE [LARGE SCALE GENOMIC DNA]</scope>
    <source>
        <strain evidence="9 10">N2B</strain>
    </source>
</reference>
<feature type="domain" description="Phytochrome chromophore attachment site" evidence="7">
    <location>
        <begin position="1570"/>
        <end position="1709"/>
    </location>
</feature>
<accession>A0ABR6S528</accession>
<dbReference type="SUPFAM" id="SSF55781">
    <property type="entry name" value="GAF domain-like"/>
    <property type="match status" value="2"/>
</dbReference>
<keyword evidence="10" id="KW-1185">Reference proteome</keyword>
<dbReference type="EC" id="2.7.13.3" evidence="3"/>
<dbReference type="InterPro" id="IPR016132">
    <property type="entry name" value="Phyto_chromo_attachment"/>
</dbReference>
<protein>
    <recommendedName>
        <fullName evidence="3">histidine kinase</fullName>
        <ecNumber evidence="3">2.7.13.3</ecNumber>
    </recommendedName>
</protein>
<comment type="catalytic activity">
    <reaction evidence="1">
        <text>ATP + protein L-histidine = ADP + protein N-phospho-L-histidine.</text>
        <dbReference type="EC" id="2.7.13.3"/>
    </reaction>
</comment>
<dbReference type="PRINTS" id="PR00344">
    <property type="entry name" value="BCTRLSENSOR"/>
</dbReference>
<evidence type="ECO:0000313" key="9">
    <source>
        <dbReference type="EMBL" id="MBC1301467.1"/>
    </source>
</evidence>
<evidence type="ECO:0000256" key="3">
    <source>
        <dbReference type="ARBA" id="ARBA00012438"/>
    </source>
</evidence>
<evidence type="ECO:0000256" key="4">
    <source>
        <dbReference type="ARBA" id="ARBA00022777"/>
    </source>
</evidence>
<keyword evidence="5" id="KW-0902">Two-component regulatory system</keyword>
<dbReference type="InterPro" id="IPR003594">
    <property type="entry name" value="HATPase_dom"/>
</dbReference>
<dbReference type="InterPro" id="IPR004358">
    <property type="entry name" value="Sig_transdc_His_kin-like_C"/>
</dbReference>
<dbReference type="PROSITE" id="PS50046">
    <property type="entry name" value="PHYTOCHROME_2"/>
    <property type="match status" value="1"/>
</dbReference>
<dbReference type="Gene3D" id="1.10.510.10">
    <property type="entry name" value="Transferase(Phosphotransferase) domain 1"/>
    <property type="match status" value="1"/>
</dbReference>
<feature type="domain" description="Histidine kinase" evidence="8">
    <location>
        <begin position="1759"/>
        <end position="2016"/>
    </location>
</feature>
<dbReference type="InterPro" id="IPR003018">
    <property type="entry name" value="GAF"/>
</dbReference>
<dbReference type="Gene3D" id="3.40.50.300">
    <property type="entry name" value="P-loop containing nucleotide triphosphate hydrolases"/>
    <property type="match status" value="1"/>
</dbReference>
<dbReference type="SUPFAM" id="SSF55874">
    <property type="entry name" value="ATPase domain of HSP90 chaperone/DNA topoisomerase II/histidine kinase"/>
    <property type="match status" value="1"/>
</dbReference>
<dbReference type="SUPFAM" id="SSF47384">
    <property type="entry name" value="Homodimeric domain of signal transducing histidine kinase"/>
    <property type="match status" value="1"/>
</dbReference>
<dbReference type="CDD" id="cd14014">
    <property type="entry name" value="STKc_PknB_like"/>
    <property type="match status" value="1"/>
</dbReference>
<dbReference type="SMART" id="SM00065">
    <property type="entry name" value="GAF"/>
    <property type="match status" value="2"/>
</dbReference>
<dbReference type="InterPro" id="IPR005467">
    <property type="entry name" value="His_kinase_dom"/>
</dbReference>
<gene>
    <name evidence="9" type="ORF">GNE12_06005</name>
</gene>
<organism evidence="9 10">
    <name type="scientific">Trichormus variabilis N2B</name>
    <dbReference type="NCBI Taxonomy" id="2681315"/>
    <lineage>
        <taxon>Bacteria</taxon>
        <taxon>Bacillati</taxon>
        <taxon>Cyanobacteriota</taxon>
        <taxon>Cyanophyceae</taxon>
        <taxon>Nostocales</taxon>
        <taxon>Nostocaceae</taxon>
        <taxon>Trichormus</taxon>
    </lineage>
</organism>
<dbReference type="Pfam" id="PF00069">
    <property type="entry name" value="Pkinase"/>
    <property type="match status" value="1"/>
</dbReference>
<dbReference type="SUPFAM" id="SSF52540">
    <property type="entry name" value="P-loop containing nucleoside triphosphate hydrolases"/>
    <property type="match status" value="1"/>
</dbReference>
<evidence type="ECO:0000259" key="8">
    <source>
        <dbReference type="PROSITE" id="PS50109"/>
    </source>
</evidence>
<proteinExistence type="inferred from homology"/>
<dbReference type="InterPro" id="IPR000719">
    <property type="entry name" value="Prot_kinase_dom"/>
</dbReference>
<evidence type="ECO:0000259" key="7">
    <source>
        <dbReference type="PROSITE" id="PS50046"/>
    </source>
</evidence>
<dbReference type="InterPro" id="IPR041664">
    <property type="entry name" value="AAA_16"/>
</dbReference>
<dbReference type="Gene3D" id="3.30.200.20">
    <property type="entry name" value="Phosphorylase Kinase, domain 1"/>
    <property type="match status" value="1"/>
</dbReference>
<name>A0ABR6S528_ANAVA</name>
<dbReference type="SMART" id="SM00220">
    <property type="entry name" value="S_TKc"/>
    <property type="match status" value="1"/>
</dbReference>
<dbReference type="EMBL" id="JACKZP010000014">
    <property type="protein sequence ID" value="MBC1301467.1"/>
    <property type="molecule type" value="Genomic_DNA"/>
</dbReference>
<comment type="caution">
    <text evidence="9">The sequence shown here is derived from an EMBL/GenBank/DDBJ whole genome shotgun (WGS) entry which is preliminary data.</text>
</comment>
<dbReference type="SUPFAM" id="SSF56112">
    <property type="entry name" value="Protein kinase-like (PK-like)"/>
    <property type="match status" value="1"/>
</dbReference>